<name>A0A2Z4ILD0_9BACT</name>
<accession>A0A2Z4ILD0</accession>
<evidence type="ECO:0000259" key="2">
    <source>
        <dbReference type="Pfam" id="PF17829"/>
    </source>
</evidence>
<dbReference type="RefSeq" id="WP_112784754.1">
    <property type="nucleotide sequence ID" value="NZ_CP030041.1"/>
</dbReference>
<dbReference type="OrthoDB" id="8727830at2"/>
<dbReference type="KEGG" id="est:DN752_15310"/>
<reference evidence="3 4" key="1">
    <citation type="submission" date="2018-06" db="EMBL/GenBank/DDBJ databases">
        <title>Echinicola strongylocentroti sp. nov., isolated from a sea urchin Strongylocentrotus intermedius.</title>
        <authorList>
            <person name="Bae S.S."/>
        </authorList>
    </citation>
    <scope>NUCLEOTIDE SEQUENCE [LARGE SCALE GENOMIC DNA]</scope>
    <source>
        <strain evidence="3 4">MEBiC08714</strain>
    </source>
</reference>
<protein>
    <recommendedName>
        <fullName evidence="2">Gylcosyl hydrolase 115 C-terminal domain-containing protein</fullName>
    </recommendedName>
</protein>
<dbReference type="PANTHER" id="PTHR37842:SF2">
    <property type="entry name" value="GYLCOSYL HYDROLASE 115 C-TERMINAL DOMAIN-CONTAINING PROTEIN"/>
    <property type="match status" value="1"/>
</dbReference>
<dbReference type="InterPro" id="IPR031924">
    <property type="entry name" value="GH115"/>
</dbReference>
<gene>
    <name evidence="3" type="ORF">DN752_15310</name>
</gene>
<sequence>MNISIHTFLFALLANLFFVQSEVFARQSNDVVSRHAGAGRFPLAADVATALVVDDEVEKSVLIATENFQKDVHAVTGQSPDLLEKEDLAGHSHVVVIGVVGKSQIINALEKSGKLDVSMIKGQWEVFHRQVVQQPFPGIDEALVIAGSDPRGAVFGVYELSEQIGVSPWNWWADVPVKPLEELYISTEPFTSAEPSVKYRGVFLNDEDWGLQPWAAKTFEPEIGDIGPKTYAKIFELLLRLKANFIWPAMHPSTKAFFHYPGNAEMAKNYGVVIGTSHAEPMLRNNVDEWDHDVLGDFNYTTNRDQVYNYWDQRVEESQGIDAVYTVGMRGVHDSGMEGAGSTEEAAQLLEKVIQDQRGMLEKHIASDAAVVPQAFTAYKEVLGIYDAGLDLPDDITLVWPDDNYGYIRRLSDADERQRAGGSGVYYHASYWGRPHDYLWLSSTHPALIREEMMKAYRLDARDIWVLNVGDIKPLEYNIQLFMDMAYAVRPFEQPAYVKDHLTAWYKGIFGEQGKTIAEVKWKYYQLAFERRPEFMGWSQTEPTTPVFESAYSPFVAGDEVEKRIGAYQAMEEELQEIKSTMDEEHFPAFYQLAFYPVRGASLMNQKFLYRQKALSYQKEGRLSAADYAALSHAAYDEIVEETAFYNQQLLDGKWNHMMDHAPRRLPVYQDPEIALAKRKPTKHSVGISLERGAMARDKLPVFNNATKRKYFFDLFLKNESEASWEVVSKPDYILLNQSSGVLAPTGQKETRIWVEVDWSKVAPSGSKVNGEIHLEVDGQAESVLVELNNMKEAKGVKFVNDNGQVIIYAENYSHKNTHDQLSWQLIEGLGHSGAVMGTSPLKQASAKGDFEAQASLIYEFYMDERTDKVSIDFQCLPSHPLTKENGLRLGYSVNGGAVQVLDFETHGRSEEWKQNVLRNAAIKTAEGISLKKGLNTLKVFWVDPGLLLDVISVKTGSSLKEGYGLLPETKK</sequence>
<dbReference type="EMBL" id="CP030041">
    <property type="protein sequence ID" value="AWW31378.1"/>
    <property type="molecule type" value="Genomic_DNA"/>
</dbReference>
<dbReference type="Gene3D" id="1.20.58.2150">
    <property type="match status" value="1"/>
</dbReference>
<dbReference type="GO" id="GO:0005975">
    <property type="term" value="P:carbohydrate metabolic process"/>
    <property type="evidence" value="ECO:0007669"/>
    <property type="project" value="UniProtKB-ARBA"/>
</dbReference>
<keyword evidence="4" id="KW-1185">Reference proteome</keyword>
<dbReference type="Proteomes" id="UP000248688">
    <property type="component" value="Chromosome"/>
</dbReference>
<dbReference type="Gene3D" id="3.20.20.520">
    <property type="entry name" value="Glycosyl hydrolase family 115"/>
    <property type="match status" value="1"/>
</dbReference>
<evidence type="ECO:0000313" key="4">
    <source>
        <dbReference type="Proteomes" id="UP000248688"/>
    </source>
</evidence>
<dbReference type="Gene3D" id="2.60.120.1620">
    <property type="match status" value="1"/>
</dbReference>
<dbReference type="Pfam" id="PF17829">
    <property type="entry name" value="GH115_C"/>
    <property type="match status" value="1"/>
</dbReference>
<dbReference type="AlphaFoldDB" id="A0A2Z4ILD0"/>
<dbReference type="GO" id="GO:0016787">
    <property type="term" value="F:hydrolase activity"/>
    <property type="evidence" value="ECO:0007669"/>
    <property type="project" value="UniProtKB-KW"/>
</dbReference>
<dbReference type="Pfam" id="PF15979">
    <property type="entry name" value="Glyco_hydro_115"/>
    <property type="match status" value="1"/>
</dbReference>
<evidence type="ECO:0000256" key="1">
    <source>
        <dbReference type="ARBA" id="ARBA00022801"/>
    </source>
</evidence>
<dbReference type="Gene3D" id="3.30.379.10">
    <property type="entry name" value="Chitobiase/beta-hexosaminidase domain 2-like"/>
    <property type="match status" value="1"/>
</dbReference>
<dbReference type="PANTHER" id="PTHR37842">
    <property type="match status" value="1"/>
</dbReference>
<dbReference type="InterPro" id="IPR029018">
    <property type="entry name" value="Hex-like_dom2"/>
</dbReference>
<keyword evidence="1" id="KW-0378">Hydrolase</keyword>
<feature type="domain" description="Gylcosyl hydrolase 115 C-terminal" evidence="2">
    <location>
        <begin position="799"/>
        <end position="964"/>
    </location>
</feature>
<organism evidence="3 4">
    <name type="scientific">Echinicola strongylocentroti</name>
    <dbReference type="NCBI Taxonomy" id="1795355"/>
    <lineage>
        <taxon>Bacteria</taxon>
        <taxon>Pseudomonadati</taxon>
        <taxon>Bacteroidota</taxon>
        <taxon>Cytophagia</taxon>
        <taxon>Cytophagales</taxon>
        <taxon>Cyclobacteriaceae</taxon>
        <taxon>Echinicola</taxon>
    </lineage>
</organism>
<evidence type="ECO:0000313" key="3">
    <source>
        <dbReference type="EMBL" id="AWW31378.1"/>
    </source>
</evidence>
<dbReference type="InterPro" id="IPR041437">
    <property type="entry name" value="GH115_C"/>
</dbReference>
<proteinExistence type="predicted"/>
<dbReference type="InterPro" id="IPR042301">
    <property type="entry name" value="GH115_sf"/>
</dbReference>